<evidence type="ECO:0000256" key="1">
    <source>
        <dbReference type="ARBA" id="ARBA00004613"/>
    </source>
</evidence>
<organism evidence="8 9">
    <name type="scientific">Crassostrea virginica</name>
    <name type="common">Eastern oyster</name>
    <dbReference type="NCBI Taxonomy" id="6565"/>
    <lineage>
        <taxon>Eukaryota</taxon>
        <taxon>Metazoa</taxon>
        <taxon>Spiralia</taxon>
        <taxon>Lophotrochozoa</taxon>
        <taxon>Mollusca</taxon>
        <taxon>Bivalvia</taxon>
        <taxon>Autobranchia</taxon>
        <taxon>Pteriomorphia</taxon>
        <taxon>Ostreida</taxon>
        <taxon>Ostreoidea</taxon>
        <taxon>Ostreidae</taxon>
        <taxon>Crassostrea</taxon>
    </lineage>
</organism>
<dbReference type="GO" id="GO:0004806">
    <property type="term" value="F:triacylglycerol lipase activity"/>
    <property type="evidence" value="ECO:0007669"/>
    <property type="project" value="InterPro"/>
</dbReference>
<reference evidence="9" key="1">
    <citation type="submission" date="2025-08" db="UniProtKB">
        <authorList>
            <consortium name="RefSeq"/>
        </authorList>
    </citation>
    <scope>IDENTIFICATION</scope>
    <source>
        <tissue evidence="9">Whole sample</tissue>
    </source>
</reference>
<dbReference type="InterPro" id="IPR029058">
    <property type="entry name" value="AB_hydrolase_fold"/>
</dbReference>
<gene>
    <name evidence="9" type="primary">LOC111134941</name>
</gene>
<dbReference type="Gene3D" id="3.40.50.1820">
    <property type="entry name" value="alpha/beta hydrolase"/>
    <property type="match status" value="1"/>
</dbReference>
<dbReference type="PANTHER" id="PTHR11610">
    <property type="entry name" value="LIPASE"/>
    <property type="match status" value="1"/>
</dbReference>
<dbReference type="CDD" id="cd00707">
    <property type="entry name" value="Pancreat_lipase_like"/>
    <property type="match status" value="1"/>
</dbReference>
<evidence type="ECO:0000259" key="7">
    <source>
        <dbReference type="Pfam" id="PF00151"/>
    </source>
</evidence>
<dbReference type="PRINTS" id="PR00821">
    <property type="entry name" value="TAGLIPASE"/>
</dbReference>
<feature type="chain" id="PRO_5034943461" evidence="6">
    <location>
        <begin position="18"/>
        <end position="350"/>
    </location>
</feature>
<feature type="signal peptide" evidence="6">
    <location>
        <begin position="1"/>
        <end position="17"/>
    </location>
</feature>
<dbReference type="FunFam" id="3.40.50.1820:FF:000033">
    <property type="entry name" value="Pancreatic triacylglycerol lipase"/>
    <property type="match status" value="1"/>
</dbReference>
<comment type="similarity">
    <text evidence="2 5">Belongs to the AB hydrolase superfamily. Lipase family.</text>
</comment>
<evidence type="ECO:0000256" key="3">
    <source>
        <dbReference type="ARBA" id="ARBA00022525"/>
    </source>
</evidence>
<evidence type="ECO:0000256" key="5">
    <source>
        <dbReference type="RuleBase" id="RU004262"/>
    </source>
</evidence>
<dbReference type="GO" id="GO:0005615">
    <property type="term" value="C:extracellular space"/>
    <property type="evidence" value="ECO:0007669"/>
    <property type="project" value="TreeGrafter"/>
</dbReference>
<dbReference type="GeneID" id="111134941"/>
<evidence type="ECO:0000256" key="4">
    <source>
        <dbReference type="ARBA" id="ARBA00023157"/>
    </source>
</evidence>
<evidence type="ECO:0000313" key="9">
    <source>
        <dbReference type="RefSeq" id="XP_022340243.1"/>
    </source>
</evidence>
<dbReference type="InterPro" id="IPR013818">
    <property type="entry name" value="Lipase"/>
</dbReference>
<dbReference type="PRINTS" id="PR00823">
    <property type="entry name" value="PANCLIPASE"/>
</dbReference>
<dbReference type="GO" id="GO:0016042">
    <property type="term" value="P:lipid catabolic process"/>
    <property type="evidence" value="ECO:0007669"/>
    <property type="project" value="TreeGrafter"/>
</dbReference>
<dbReference type="InterPro" id="IPR033906">
    <property type="entry name" value="Lipase_N"/>
</dbReference>
<proteinExistence type="inferred from homology"/>
<name>A0A8B8EKX7_CRAVI</name>
<evidence type="ECO:0000313" key="8">
    <source>
        <dbReference type="Proteomes" id="UP000694844"/>
    </source>
</evidence>
<dbReference type="Proteomes" id="UP000694844">
    <property type="component" value="Chromosome 5"/>
</dbReference>
<dbReference type="SUPFAM" id="SSF53474">
    <property type="entry name" value="alpha/beta-Hydrolases"/>
    <property type="match status" value="1"/>
</dbReference>
<dbReference type="RefSeq" id="XP_022340243.1">
    <property type="nucleotide sequence ID" value="XM_022484535.1"/>
</dbReference>
<evidence type="ECO:0000256" key="6">
    <source>
        <dbReference type="SAM" id="SignalP"/>
    </source>
</evidence>
<dbReference type="InterPro" id="IPR000734">
    <property type="entry name" value="TAG_lipase"/>
</dbReference>
<keyword evidence="6" id="KW-0732">Signal</keyword>
<feature type="domain" description="Lipase" evidence="7">
    <location>
        <begin position="23"/>
        <end position="347"/>
    </location>
</feature>
<dbReference type="Pfam" id="PF00151">
    <property type="entry name" value="Lipase"/>
    <property type="match status" value="1"/>
</dbReference>
<accession>A0A8B8EKX7</accession>
<dbReference type="AlphaFoldDB" id="A0A8B8EKX7"/>
<dbReference type="OrthoDB" id="199913at2759"/>
<keyword evidence="8" id="KW-1185">Reference proteome</keyword>
<evidence type="ECO:0000256" key="2">
    <source>
        <dbReference type="ARBA" id="ARBA00010701"/>
    </source>
</evidence>
<comment type="subcellular location">
    <subcellularLocation>
        <location evidence="1">Secreted</location>
    </subcellularLocation>
</comment>
<dbReference type="InterPro" id="IPR002331">
    <property type="entry name" value="Lipase_panc"/>
</dbReference>
<keyword evidence="3" id="KW-0964">Secreted</keyword>
<dbReference type="KEGG" id="cvn:111134941"/>
<keyword evidence="4" id="KW-1015">Disulfide bond</keyword>
<protein>
    <submittedName>
        <fullName evidence="9">Inactive pancreatic lipase-related protein 1-like</fullName>
    </submittedName>
</protein>
<sequence>MIVLLHFLALTVVSINGFLFSRQVCYDHLGCFSNASPYNNAKGFLPESPDHIQTRFLLYTRQNPTNAQILSPYDRTTVSGSHFNGHKKTVFITHGYQDDGHAPWIRKMTAAFLTKDDLNVIAVDWSKGADNINYIQAAANTRVVGATIAILIKELHRVAHLPFNMVHLVGHSLGSHISGYAGAGAPGVGRITGLDPAGPLFENSVEEVRLDPSDALFVEAIHTDADSLLELGFGLQKAIADADFYPNGGEKQPGCDHELGKHLFSLITGRIEGFTSSVACSHMRVLDFFTESITSPCGFTAYPCANKKDFEAGRCRSCGHGCSKMGFSADPHLHGTFYLSTNSASPFCEN</sequence>